<evidence type="ECO:0000313" key="1">
    <source>
        <dbReference type="EMBL" id="DAE17574.1"/>
    </source>
</evidence>
<protein>
    <submittedName>
        <fullName evidence="1">Uncharacterized protein</fullName>
    </submittedName>
</protein>
<proteinExistence type="predicted"/>
<organism evidence="1">
    <name type="scientific">Caudovirales sp. ctqPn17</name>
    <dbReference type="NCBI Taxonomy" id="2825772"/>
    <lineage>
        <taxon>Viruses</taxon>
        <taxon>Duplodnaviria</taxon>
        <taxon>Heunggongvirae</taxon>
        <taxon>Uroviricota</taxon>
        <taxon>Caudoviricetes</taxon>
    </lineage>
</organism>
<accession>A0A8S5QE57</accession>
<name>A0A8S5QE57_9CAUD</name>
<dbReference type="EMBL" id="BK015642">
    <property type="protein sequence ID" value="DAE17574.1"/>
    <property type="molecule type" value="Genomic_DNA"/>
</dbReference>
<sequence>MRITAIAREDLSNIGNGLVPNKITPELSGKIVPDSYGEHIGRYDVEKEVYESFFKKDNEAGNTMYFDAYKKCDCAREKRHEVYTETGIKEVIDYYLMYDIAESSKNEPTEIENGIDRGYCINGNYKCRYELLFAANGLTSRVVIEYRTNNMPMYDLIKDIEDDIREALEDDSDEDNFFCGIIKNSEICMFDEFGRGIGVEINNADELTAMLASARLLSCEFVEKDGSDGR</sequence>
<reference evidence="1" key="1">
    <citation type="journal article" date="2021" name="Proc. Natl. Acad. Sci. U.S.A.">
        <title>A Catalog of Tens of Thousands of Viruses from Human Metagenomes Reveals Hidden Associations with Chronic Diseases.</title>
        <authorList>
            <person name="Tisza M.J."/>
            <person name="Buck C.B."/>
        </authorList>
    </citation>
    <scope>NUCLEOTIDE SEQUENCE</scope>
    <source>
        <strain evidence="1">CtqPn17</strain>
    </source>
</reference>